<organism evidence="3 4">
    <name type="scientific">Ramlibacter pinisoli</name>
    <dbReference type="NCBI Taxonomy" id="2682844"/>
    <lineage>
        <taxon>Bacteria</taxon>
        <taxon>Pseudomonadati</taxon>
        <taxon>Pseudomonadota</taxon>
        <taxon>Betaproteobacteria</taxon>
        <taxon>Burkholderiales</taxon>
        <taxon>Comamonadaceae</taxon>
        <taxon>Ramlibacter</taxon>
    </lineage>
</organism>
<dbReference type="NCBIfam" id="NF006107">
    <property type="entry name" value="PRK08258.1"/>
    <property type="match status" value="1"/>
</dbReference>
<evidence type="ECO:0000313" key="3">
    <source>
        <dbReference type="EMBL" id="MVQ28236.1"/>
    </source>
</evidence>
<keyword evidence="4" id="KW-1185">Reference proteome</keyword>
<dbReference type="PANTHER" id="PTHR43459">
    <property type="entry name" value="ENOYL-COA HYDRATASE"/>
    <property type="match status" value="1"/>
</dbReference>
<dbReference type="InterPro" id="IPR014748">
    <property type="entry name" value="Enoyl-CoA_hydra_C"/>
</dbReference>
<comment type="caution">
    <text evidence="3">The sequence shown here is derived from an EMBL/GenBank/DDBJ whole genome shotgun (WGS) entry which is preliminary data.</text>
</comment>
<dbReference type="Pfam" id="PF00378">
    <property type="entry name" value="ECH_1"/>
    <property type="match status" value="1"/>
</dbReference>
<evidence type="ECO:0000256" key="2">
    <source>
        <dbReference type="RuleBase" id="RU003707"/>
    </source>
</evidence>
<name>A0A6N8IQ07_9BURK</name>
<accession>A0A6N8IQ07</accession>
<gene>
    <name evidence="3" type="ORF">GON04_02150</name>
</gene>
<dbReference type="InterPro" id="IPR018376">
    <property type="entry name" value="Enoyl-CoA_hyd/isom_CS"/>
</dbReference>
<dbReference type="EMBL" id="WSEL01000003">
    <property type="protein sequence ID" value="MVQ28236.1"/>
    <property type="molecule type" value="Genomic_DNA"/>
</dbReference>
<dbReference type="Gene3D" id="1.10.12.10">
    <property type="entry name" value="Lyase 2-enoyl-coa Hydratase, Chain A, domain 2"/>
    <property type="match status" value="1"/>
</dbReference>
<dbReference type="Gene3D" id="3.90.226.10">
    <property type="entry name" value="2-enoyl-CoA Hydratase, Chain A, domain 1"/>
    <property type="match status" value="1"/>
</dbReference>
<protein>
    <submittedName>
        <fullName evidence="3">Enoyl-CoA hydratase family protein</fullName>
    </submittedName>
</protein>
<dbReference type="Proteomes" id="UP000469385">
    <property type="component" value="Unassembled WGS sequence"/>
</dbReference>
<dbReference type="InterPro" id="IPR001753">
    <property type="entry name" value="Enoyl-CoA_hydra/iso"/>
</dbReference>
<evidence type="ECO:0000313" key="4">
    <source>
        <dbReference type="Proteomes" id="UP000469385"/>
    </source>
</evidence>
<reference evidence="3 4" key="1">
    <citation type="submission" date="2019-12" db="EMBL/GenBank/DDBJ databases">
        <authorList>
            <person name="Huq M.A."/>
        </authorList>
    </citation>
    <scope>NUCLEOTIDE SEQUENCE [LARGE SCALE GENOMIC DNA]</scope>
    <source>
        <strain evidence="3 4">MAH-25</strain>
    </source>
</reference>
<dbReference type="CDD" id="cd06558">
    <property type="entry name" value="crotonase-like"/>
    <property type="match status" value="1"/>
</dbReference>
<dbReference type="InterPro" id="IPR029045">
    <property type="entry name" value="ClpP/crotonase-like_dom_sf"/>
</dbReference>
<dbReference type="GO" id="GO:0003824">
    <property type="term" value="F:catalytic activity"/>
    <property type="evidence" value="ECO:0007669"/>
    <property type="project" value="InterPro"/>
</dbReference>
<evidence type="ECO:0000256" key="1">
    <source>
        <dbReference type="ARBA" id="ARBA00005254"/>
    </source>
</evidence>
<comment type="similarity">
    <text evidence="1 2">Belongs to the enoyl-CoA hydratase/isomerase family.</text>
</comment>
<dbReference type="PANTHER" id="PTHR43459:SF1">
    <property type="entry name" value="EG:BACN32G11.4 PROTEIN"/>
    <property type="match status" value="1"/>
</dbReference>
<dbReference type="SUPFAM" id="SSF52096">
    <property type="entry name" value="ClpP/crotonase"/>
    <property type="match status" value="1"/>
</dbReference>
<dbReference type="PROSITE" id="PS00166">
    <property type="entry name" value="ENOYL_COA_HYDRATASE"/>
    <property type="match status" value="1"/>
</dbReference>
<dbReference type="AlphaFoldDB" id="A0A6N8IQ07"/>
<dbReference type="RefSeq" id="WP_157396369.1">
    <property type="nucleotide sequence ID" value="NZ_WSEL01000003.1"/>
</dbReference>
<proteinExistence type="inferred from homology"/>
<sequence>MSIESTPRLDPALAAGNLQQLAGYEARHFRWTVQGKVATVVLDRPERKNPLTFESYAELRDLFGRLRQATDVKAVVVTGSGGNFCSGGDVHEIIGPLVRLQAPELLLFTRMTGDLVKAMRACPQPIVAAVDGVCAGAGAIVAMASDLRLGTARSKTAFLFNRVGLAGCDMGACAILPRIVGQGRASELLYTGRSLGGEEGERWGFFNRLCGPDELLAEAQKLAAELADGPTFANGITKTMLHHEWAMTLEQAIEAEAQAQALCMLTEDFTRAYEAFVARRKPVFEGN</sequence>